<reference evidence="3 4" key="3">
    <citation type="submission" date="2017-09" db="EMBL/GenBank/DDBJ databases">
        <title>Tripartite evolution among Lactobacillus johnsonii, Lactobacillus taiwanensis, Lactobacillus reuteri and their rodent host.</title>
        <authorList>
            <person name="Wang T."/>
            <person name="Knowles S."/>
            <person name="Cheng C."/>
        </authorList>
    </citation>
    <scope>NUCLEOTIDE SEQUENCE [LARGE SCALE GENOMIC DNA]</scope>
    <source>
        <strain evidence="2 3">609q</strain>
        <strain evidence="1 4">609u</strain>
    </source>
</reference>
<dbReference type="Proteomes" id="UP000216316">
    <property type="component" value="Unassembled WGS sequence"/>
</dbReference>
<name>A0A256L9D4_9LACO</name>
<sequence>MPLMPPKLIEGTSAPICYFFKIYNPYYLHEKGLDRFSDGSRVEAVIKTCEGPVIIPYDKRPILYKGLGIWELLSYQELVKED</sequence>
<evidence type="ECO:0000313" key="4">
    <source>
        <dbReference type="Proteomes" id="UP000216316"/>
    </source>
</evidence>
<comment type="caution">
    <text evidence="2">The sequence shown here is derived from an EMBL/GenBank/DDBJ whole genome shotgun (WGS) entry which is preliminary data.</text>
</comment>
<gene>
    <name evidence="1" type="ORF">CBF53_09225</name>
    <name evidence="2" type="ORF">CBF70_10285</name>
</gene>
<reference evidence="1" key="2">
    <citation type="submission" date="2017-05" db="EMBL/GenBank/DDBJ databases">
        <authorList>
            <person name="Lin X.B."/>
            <person name="Stothard P."/>
            <person name="Tasseva G."/>
            <person name="Walter J."/>
        </authorList>
    </citation>
    <scope>NUCLEOTIDE SEQUENCE</scope>
    <source>
        <strain evidence="1">609u</strain>
    </source>
</reference>
<evidence type="ECO:0000313" key="2">
    <source>
        <dbReference type="EMBL" id="OYR90031.1"/>
    </source>
</evidence>
<keyword evidence="4" id="KW-1185">Reference proteome</keyword>
<protein>
    <submittedName>
        <fullName evidence="2">Uncharacterized protein</fullName>
    </submittedName>
</protein>
<dbReference type="EMBL" id="NGNV01000055">
    <property type="protein sequence ID" value="OYR87160.1"/>
    <property type="molecule type" value="Genomic_DNA"/>
</dbReference>
<dbReference type="EMBL" id="NGNX01000062">
    <property type="protein sequence ID" value="OYR90031.1"/>
    <property type="molecule type" value="Genomic_DNA"/>
</dbReference>
<accession>A0A256L9D4</accession>
<organism evidence="2 3">
    <name type="scientific">Lactobacillus taiwanensis</name>
    <dbReference type="NCBI Taxonomy" id="508451"/>
    <lineage>
        <taxon>Bacteria</taxon>
        <taxon>Bacillati</taxon>
        <taxon>Bacillota</taxon>
        <taxon>Bacilli</taxon>
        <taxon>Lactobacillales</taxon>
        <taxon>Lactobacillaceae</taxon>
        <taxon>Lactobacillus</taxon>
    </lineage>
</organism>
<dbReference type="AlphaFoldDB" id="A0A256L9D4"/>
<proteinExistence type="predicted"/>
<dbReference type="Proteomes" id="UP000215828">
    <property type="component" value="Unassembled WGS sequence"/>
</dbReference>
<dbReference type="RefSeq" id="WP_094496155.1">
    <property type="nucleotide sequence ID" value="NZ_NGNV01000055.1"/>
</dbReference>
<evidence type="ECO:0000313" key="1">
    <source>
        <dbReference type="EMBL" id="OYR87160.1"/>
    </source>
</evidence>
<reference evidence="2 3" key="1">
    <citation type="submission" date="2017-04" db="EMBL/GenBank/DDBJ databases">
        <authorList>
            <person name="Afonso C.L."/>
            <person name="Miller P.J."/>
            <person name="Scott M.A."/>
            <person name="Spackman E."/>
            <person name="Goraichik I."/>
            <person name="Dimitrov K.M."/>
            <person name="Suarez D.L."/>
            <person name="Swayne D.E."/>
        </authorList>
    </citation>
    <scope>NUCLEOTIDE SEQUENCE [LARGE SCALE GENOMIC DNA]</scope>
    <source>
        <strain evidence="2 3">609q</strain>
    </source>
</reference>
<evidence type="ECO:0000313" key="3">
    <source>
        <dbReference type="Proteomes" id="UP000215828"/>
    </source>
</evidence>